<dbReference type="EMBL" id="CM037023">
    <property type="protein sequence ID" value="KAH7666005.1"/>
    <property type="molecule type" value="Genomic_DNA"/>
</dbReference>
<accession>A0ACB7UYZ4</accession>
<evidence type="ECO:0000313" key="1">
    <source>
        <dbReference type="EMBL" id="KAH7666005.1"/>
    </source>
</evidence>
<organism evidence="1 2">
    <name type="scientific">Dioscorea alata</name>
    <name type="common">Purple yam</name>
    <dbReference type="NCBI Taxonomy" id="55571"/>
    <lineage>
        <taxon>Eukaryota</taxon>
        <taxon>Viridiplantae</taxon>
        <taxon>Streptophyta</taxon>
        <taxon>Embryophyta</taxon>
        <taxon>Tracheophyta</taxon>
        <taxon>Spermatophyta</taxon>
        <taxon>Magnoliopsida</taxon>
        <taxon>Liliopsida</taxon>
        <taxon>Dioscoreales</taxon>
        <taxon>Dioscoreaceae</taxon>
        <taxon>Dioscorea</taxon>
    </lineage>
</organism>
<comment type="caution">
    <text evidence="1">The sequence shown here is derived from an EMBL/GenBank/DDBJ whole genome shotgun (WGS) entry which is preliminary data.</text>
</comment>
<evidence type="ECO:0000313" key="2">
    <source>
        <dbReference type="Proteomes" id="UP000827976"/>
    </source>
</evidence>
<sequence>MLLLRSSPRSILTPPRRCLLSSSGHRPPSPSDEDKDDPHPSSGRRRSLLYDADQIFSILQQDSLGFEARTALNDLRPNLTASVVHIVLRRSHSSITTTNKSRSAKLAFKFFAWASNQPHYSHPTHIYNLTMKILADADELKNIFSNKSCLHRLRRWHPKPTQIPPLMKCSSTNEKIKVSTSPLTPPSSLCQL</sequence>
<dbReference type="Proteomes" id="UP000827976">
    <property type="component" value="Chromosome 13"/>
</dbReference>
<proteinExistence type="predicted"/>
<name>A0ACB7UYZ4_DIOAL</name>
<keyword evidence="2" id="KW-1185">Reference proteome</keyword>
<gene>
    <name evidence="1" type="ORF">IHE45_13G071300</name>
</gene>
<reference evidence="2" key="1">
    <citation type="journal article" date="2022" name="Nat. Commun.">
        <title>Chromosome evolution and the genetic basis of agronomically important traits in greater yam.</title>
        <authorList>
            <person name="Bredeson J.V."/>
            <person name="Lyons J.B."/>
            <person name="Oniyinde I.O."/>
            <person name="Okereke N.R."/>
            <person name="Kolade O."/>
            <person name="Nnabue I."/>
            <person name="Nwadili C.O."/>
            <person name="Hribova E."/>
            <person name="Parker M."/>
            <person name="Nwogha J."/>
            <person name="Shu S."/>
            <person name="Carlson J."/>
            <person name="Kariba R."/>
            <person name="Muthemba S."/>
            <person name="Knop K."/>
            <person name="Barton G.J."/>
            <person name="Sherwood A.V."/>
            <person name="Lopez-Montes A."/>
            <person name="Asiedu R."/>
            <person name="Jamnadass R."/>
            <person name="Muchugi A."/>
            <person name="Goodstein D."/>
            <person name="Egesi C.N."/>
            <person name="Featherston J."/>
            <person name="Asfaw A."/>
            <person name="Simpson G.G."/>
            <person name="Dolezel J."/>
            <person name="Hendre P.S."/>
            <person name="Van Deynze A."/>
            <person name="Kumar P.L."/>
            <person name="Obidiegwu J.E."/>
            <person name="Bhattacharjee R."/>
            <person name="Rokhsar D.S."/>
        </authorList>
    </citation>
    <scope>NUCLEOTIDE SEQUENCE [LARGE SCALE GENOMIC DNA]</scope>
    <source>
        <strain evidence="2">cv. TDa95/00328</strain>
    </source>
</reference>
<protein>
    <submittedName>
        <fullName evidence="1">Uncharacterized protein</fullName>
    </submittedName>
</protein>